<dbReference type="Proteomes" id="UP000010366">
    <property type="component" value="Plasmid pCHA6605.01"/>
</dbReference>
<feature type="compositionally biased region" description="Low complexity" evidence="1">
    <location>
        <begin position="124"/>
        <end position="154"/>
    </location>
</feature>
<keyword evidence="4" id="KW-1185">Reference proteome</keyword>
<feature type="region of interest" description="Disordered" evidence="1">
    <location>
        <begin position="593"/>
        <end position="692"/>
    </location>
</feature>
<protein>
    <submittedName>
        <fullName evidence="3">Uncharacterized protein</fullName>
    </submittedName>
</protein>
<keyword evidence="2" id="KW-1133">Transmembrane helix</keyword>
<feature type="compositionally biased region" description="Low complexity" evidence="1">
    <location>
        <begin position="171"/>
        <end position="180"/>
    </location>
</feature>
<feature type="transmembrane region" description="Helical" evidence="2">
    <location>
        <begin position="54"/>
        <end position="76"/>
    </location>
</feature>
<name>K9URB2_CHAP6</name>
<keyword evidence="2" id="KW-0472">Membrane</keyword>
<feature type="region of interest" description="Disordered" evidence="1">
    <location>
        <begin position="82"/>
        <end position="180"/>
    </location>
</feature>
<dbReference type="OrthoDB" id="529757at2"/>
<feature type="compositionally biased region" description="Polar residues" evidence="1">
    <location>
        <begin position="90"/>
        <end position="102"/>
    </location>
</feature>
<geneLocation type="plasmid" evidence="3 4">
    <name>pCHA6605.01</name>
</geneLocation>
<feature type="region of interest" description="Disordered" evidence="1">
    <location>
        <begin position="198"/>
        <end position="248"/>
    </location>
</feature>
<accession>K9URB2</accession>
<evidence type="ECO:0000313" key="4">
    <source>
        <dbReference type="Proteomes" id="UP000010366"/>
    </source>
</evidence>
<evidence type="ECO:0000313" key="3">
    <source>
        <dbReference type="EMBL" id="AFY97218.1"/>
    </source>
</evidence>
<organism evidence="3 4">
    <name type="scientific">Chamaesiphon minutus (strain ATCC 27169 / PCC 6605)</name>
    <dbReference type="NCBI Taxonomy" id="1173020"/>
    <lineage>
        <taxon>Bacteria</taxon>
        <taxon>Bacillati</taxon>
        <taxon>Cyanobacteriota</taxon>
        <taxon>Cyanophyceae</taxon>
        <taxon>Gomontiellales</taxon>
        <taxon>Chamaesiphonaceae</taxon>
        <taxon>Chamaesiphon</taxon>
    </lineage>
</organism>
<dbReference type="EMBL" id="CP003601">
    <property type="protein sequence ID" value="AFY97218.1"/>
    <property type="molecule type" value="Genomic_DNA"/>
</dbReference>
<feature type="region of interest" description="Disordered" evidence="1">
    <location>
        <begin position="1"/>
        <end position="46"/>
    </location>
</feature>
<gene>
    <name evidence="3" type="ORF">Cha6605_6399</name>
</gene>
<keyword evidence="3" id="KW-0614">Plasmid</keyword>
<keyword evidence="2" id="KW-0812">Transmembrane</keyword>
<dbReference type="HOGENOM" id="CLU_384830_0_0_3"/>
<evidence type="ECO:0000256" key="2">
    <source>
        <dbReference type="SAM" id="Phobius"/>
    </source>
</evidence>
<sequence length="718" mass="75559" precursor="true">MSQQKLTLEEVSKNMGIQLPKSGDVSPESQTKPASAAELQEDSQAPERNPKLQILLIGLALFSTLGIGTMLLLWGLGSATTPQVAKKPDSLSSEQATASTPEQQKEVADLKTKLVMEQQKSEAARLAAQQAKASSPSPTPTPSSSALTTPVATANATKPIEKMQPSDSDRAQLASLQQQKQQEAAQLASLQQQKQQEAAQLASLRQSRQREASQPIAARPQPASEKSQASLRSQRNGNIARTFSPQPARVVQRNQIAAAQIPKISQPTVAPQPRLDWEQASSLANYGGTSGADSSIKPTDRSFALTGNSAMSPVLRLPVGQVVSGKLVTPFYTLISDGGGMSQNAKASATVTIDKAVEVGSGWHLPVGTAIEFELQIADNGMIQAVSKKVTYGNTEIAIPPGAFSITGNDNQPLFAQIKEVNGSQLAAADTRAAIFGGAAELGNVLVNSGNSSTVTVGLGTTIATQSNASPNILGALVKGAFSPLAQTQISRANTMASRVDKMSKVGYLLPGTPMRVYVAQAATFQLPMDNSNPPQTLSLTQNYQPTPEPKVARLDNSATSLIVETPTDPEVIQSVTNSGGANVVAPNPFYVSPLQKPSPSPQYVRTPTQSSIQPPAIESNYTTAPARPQVTSNQPLDRSPAIDPNNTTVPTQPLGTPTQPSIQPQAINPDYTTVPTQPPGTPVQSFTPQPPTINPNYPAAPTQPITVQTSQGNYVIK</sequence>
<dbReference type="eggNOG" id="COG3170">
    <property type="taxonomic scope" value="Bacteria"/>
</dbReference>
<reference evidence="3 4" key="1">
    <citation type="submission" date="2012-05" db="EMBL/GenBank/DDBJ databases">
        <title>Noncontiguous Finished plasmid 1 of genome of Chamaesiphon sp. PCC 6605.</title>
        <authorList>
            <consortium name="US DOE Joint Genome Institute"/>
            <person name="Gugger M."/>
            <person name="Coursin T."/>
            <person name="Rippka R."/>
            <person name="Tandeau De Marsac N."/>
            <person name="Huntemann M."/>
            <person name="Wei C.-L."/>
            <person name="Han J."/>
            <person name="Detter J.C."/>
            <person name="Han C."/>
            <person name="Tapia R."/>
            <person name="Chen A."/>
            <person name="Kyrpides N."/>
            <person name="Mavromatis K."/>
            <person name="Markowitz V."/>
            <person name="Szeto E."/>
            <person name="Ivanova N."/>
            <person name="Pagani I."/>
            <person name="Pati A."/>
            <person name="Goodwin L."/>
            <person name="Nordberg H.P."/>
            <person name="Cantor M.N."/>
            <person name="Hua S.X."/>
            <person name="Woyke T."/>
            <person name="Kerfeld C.A."/>
        </authorList>
    </citation>
    <scope>NUCLEOTIDE SEQUENCE [LARGE SCALE GENOMIC DNA]</scope>
    <source>
        <strain evidence="4">ATCC 27169 / PCC 6605</strain>
        <plasmid evidence="4">Plasmid pCHA6605.01</plasmid>
    </source>
</reference>
<feature type="compositionally biased region" description="Polar residues" evidence="1">
    <location>
        <begin position="645"/>
        <end position="667"/>
    </location>
</feature>
<feature type="compositionally biased region" description="Polar residues" evidence="1">
    <location>
        <begin position="704"/>
        <end position="718"/>
    </location>
</feature>
<proteinExistence type="predicted"/>
<evidence type="ECO:0000256" key="1">
    <source>
        <dbReference type="SAM" id="MobiDB-lite"/>
    </source>
</evidence>
<feature type="compositionally biased region" description="Basic and acidic residues" evidence="1">
    <location>
        <begin position="103"/>
        <end position="123"/>
    </location>
</feature>
<feature type="region of interest" description="Disordered" evidence="1">
    <location>
        <begin position="699"/>
        <end position="718"/>
    </location>
</feature>
<feature type="compositionally biased region" description="Polar residues" evidence="1">
    <location>
        <begin position="596"/>
        <end position="637"/>
    </location>
</feature>
<feature type="compositionally biased region" description="Polar residues" evidence="1">
    <location>
        <begin position="224"/>
        <end position="245"/>
    </location>
</feature>
<dbReference type="KEGG" id="cmp:Cha6605_6399"/>
<dbReference type="AlphaFoldDB" id="K9URB2"/>
<dbReference type="RefSeq" id="WP_015329101.1">
    <property type="nucleotide sequence ID" value="NC_020053.1"/>
</dbReference>